<name>A0ABR0JTW9_9EURO</name>
<dbReference type="SUPFAM" id="SSF46689">
    <property type="entry name" value="Homeodomain-like"/>
    <property type="match status" value="1"/>
</dbReference>
<evidence type="ECO:0008006" key="5">
    <source>
        <dbReference type="Google" id="ProtNLM"/>
    </source>
</evidence>
<comment type="caution">
    <text evidence="3">The sequence shown here is derived from an EMBL/GenBank/DDBJ whole genome shotgun (WGS) entry which is preliminary data.</text>
</comment>
<feature type="compositionally biased region" description="Basic residues" evidence="2">
    <location>
        <begin position="57"/>
        <end position="66"/>
    </location>
</feature>
<evidence type="ECO:0000256" key="2">
    <source>
        <dbReference type="SAM" id="MobiDB-lite"/>
    </source>
</evidence>
<reference evidence="3 4" key="1">
    <citation type="submission" date="2023-08" db="EMBL/GenBank/DDBJ databases">
        <title>Black Yeasts Isolated from many extreme environments.</title>
        <authorList>
            <person name="Coleine C."/>
            <person name="Stajich J.E."/>
            <person name="Selbmann L."/>
        </authorList>
    </citation>
    <scope>NUCLEOTIDE SEQUENCE [LARGE SCALE GENOMIC DNA]</scope>
    <source>
        <strain evidence="3 4">CCFEE 5885</strain>
    </source>
</reference>
<gene>
    <name evidence="3" type="ORF">LTR24_010430</name>
</gene>
<sequence>MTDTDPSSRSYEYNFSAQSNDQISQSPVPDARGYDMFPSSNVGHANKPSRAISGSKQSRKRQHRAQQHLAGRLDTTLELAPLRNARHVTAQVGPLDSYRPSMRTLDSGFTGGYSNGNDNNRKRDAPLSLSGYDVSGQHGIGYGTTFRSTRDTAGQRSQSHNSEQEPCEHVSLMQQAMNDTADHDKENAVLRQQLAEREAQVASLQKELEDAVSHETDLAKNMRWWMERALKHKLDYELDSDVFQKTRVRFSRMCEAVDIARRESSAAQQEVIALSHETGEYYKIIREVLKNPTSIDADSIHDRMEKCFTSTRRAQQKRSEAVKARVREAQKNGDVVLDADTIQKVYLEEEGLREEHMRSKDYKRDADIEASIPTASQVRPLTLIPNVTSTPWQNGGRRFKDLAQPIPIEEAERIMGYGPLHTDFTSKEHDAFTKAWRKHSKTEWGHVSKWGDIVYEVGNGRSASDCIRHYRTTGSTEKWEEKSKMGRQYTKDLKTAYASGEDDNIWHRDEFDRD</sequence>
<keyword evidence="1" id="KW-0175">Coiled coil</keyword>
<evidence type="ECO:0000313" key="3">
    <source>
        <dbReference type="EMBL" id="KAK5072322.1"/>
    </source>
</evidence>
<evidence type="ECO:0000256" key="1">
    <source>
        <dbReference type="SAM" id="Coils"/>
    </source>
</evidence>
<proteinExistence type="predicted"/>
<feature type="coiled-coil region" evidence="1">
    <location>
        <begin position="187"/>
        <end position="214"/>
    </location>
</feature>
<dbReference type="Proteomes" id="UP001345013">
    <property type="component" value="Unassembled WGS sequence"/>
</dbReference>
<accession>A0ABR0JTW9</accession>
<evidence type="ECO:0000313" key="4">
    <source>
        <dbReference type="Proteomes" id="UP001345013"/>
    </source>
</evidence>
<dbReference type="EMBL" id="JAVRRG010000327">
    <property type="protein sequence ID" value="KAK5072322.1"/>
    <property type="molecule type" value="Genomic_DNA"/>
</dbReference>
<feature type="compositionally biased region" description="Polar residues" evidence="2">
    <location>
        <begin position="1"/>
        <end position="27"/>
    </location>
</feature>
<organism evidence="3 4">
    <name type="scientific">Lithohypha guttulata</name>
    <dbReference type="NCBI Taxonomy" id="1690604"/>
    <lineage>
        <taxon>Eukaryota</taxon>
        <taxon>Fungi</taxon>
        <taxon>Dikarya</taxon>
        <taxon>Ascomycota</taxon>
        <taxon>Pezizomycotina</taxon>
        <taxon>Eurotiomycetes</taxon>
        <taxon>Chaetothyriomycetidae</taxon>
        <taxon>Chaetothyriales</taxon>
        <taxon>Trichomeriaceae</taxon>
        <taxon>Lithohypha</taxon>
    </lineage>
</organism>
<dbReference type="InterPro" id="IPR009057">
    <property type="entry name" value="Homeodomain-like_sf"/>
</dbReference>
<keyword evidence="4" id="KW-1185">Reference proteome</keyword>
<protein>
    <recommendedName>
        <fullName evidence="5">Myb-like domain-containing protein</fullName>
    </recommendedName>
</protein>
<feature type="region of interest" description="Disordered" evidence="2">
    <location>
        <begin position="1"/>
        <end position="68"/>
    </location>
</feature>